<comment type="subcellular location">
    <subcellularLocation>
        <location evidence="1">Membrane</location>
        <topology evidence="1">Multi-pass membrane protein</topology>
    </subcellularLocation>
</comment>
<dbReference type="KEGG" id="lkm:EFP84_14835"/>
<keyword evidence="4" id="KW-0472">Membrane</keyword>
<evidence type="ECO:0000313" key="6">
    <source>
        <dbReference type="Proteomes" id="UP000276407"/>
    </source>
</evidence>
<evidence type="ECO:0000256" key="2">
    <source>
        <dbReference type="ARBA" id="ARBA00022692"/>
    </source>
</evidence>
<dbReference type="AlphaFoldDB" id="A0A2M9XLL4"/>
<keyword evidence="2" id="KW-0812">Transmembrane</keyword>
<dbReference type="InterPro" id="IPR016944">
    <property type="entry name" value="UCP030066"/>
</dbReference>
<proteinExistence type="predicted"/>
<evidence type="ECO:0000256" key="4">
    <source>
        <dbReference type="ARBA" id="ARBA00023136"/>
    </source>
</evidence>
<protein>
    <submittedName>
        <fullName evidence="5">DoxX family protein</fullName>
    </submittedName>
</protein>
<dbReference type="PIRSF" id="PIRSF030066">
    <property type="entry name" value="UCP030066"/>
    <property type="match status" value="1"/>
</dbReference>
<dbReference type="EMBL" id="CP033614">
    <property type="protein sequence ID" value="AYV56644.1"/>
    <property type="molecule type" value="Genomic_DNA"/>
</dbReference>
<evidence type="ECO:0000256" key="3">
    <source>
        <dbReference type="ARBA" id="ARBA00022989"/>
    </source>
</evidence>
<dbReference type="Proteomes" id="UP000276407">
    <property type="component" value="Chromosome 1"/>
</dbReference>
<dbReference type="RefSeq" id="WP_010575807.1">
    <property type="nucleotide sequence ID" value="NZ_CP033614.1"/>
</dbReference>
<sequence>MNQDKIKNIVYWIVTALTAANYAFAGYAYLARGPEVVEGMAKLGYPLYFVSILGVWKLLGAIAITVPRFALVKEWAYAGMVINLTSASISNAISGMETFHVIAPLIALVLVALSWSLRPESRRLQGIWHL</sequence>
<dbReference type="InterPro" id="IPR032808">
    <property type="entry name" value="DoxX"/>
</dbReference>
<name>A0A2M9XLL4_9LEPT</name>
<evidence type="ECO:0000256" key="1">
    <source>
        <dbReference type="ARBA" id="ARBA00004141"/>
    </source>
</evidence>
<organism evidence="5 6">
    <name type="scientific">Leptospira kmetyi</name>
    <dbReference type="NCBI Taxonomy" id="408139"/>
    <lineage>
        <taxon>Bacteria</taxon>
        <taxon>Pseudomonadati</taxon>
        <taxon>Spirochaetota</taxon>
        <taxon>Spirochaetia</taxon>
        <taxon>Leptospirales</taxon>
        <taxon>Leptospiraceae</taxon>
        <taxon>Leptospira</taxon>
    </lineage>
</organism>
<dbReference type="Pfam" id="PF13564">
    <property type="entry name" value="DoxX_2"/>
    <property type="match status" value="1"/>
</dbReference>
<dbReference type="OrthoDB" id="7960583at2"/>
<keyword evidence="3" id="KW-1133">Transmembrane helix</keyword>
<gene>
    <name evidence="5" type="ORF">EFP84_14835</name>
</gene>
<dbReference type="GO" id="GO:0016020">
    <property type="term" value="C:membrane"/>
    <property type="evidence" value="ECO:0007669"/>
    <property type="project" value="UniProtKB-SubCell"/>
</dbReference>
<reference evidence="5 6" key="1">
    <citation type="submission" date="2018-11" db="EMBL/GenBank/DDBJ databases">
        <title>Complete genome sequence of Leptospira kmetyi isolate LS 001/16 from soil sample associated with a leptospirosis patient in Kelantan.</title>
        <authorList>
            <person name="Muhammad Yusoff F."/>
            <person name="Muhammad Yusoff S."/>
            <person name="Ahmad M.N."/>
            <person name="Yusof N.Y."/>
            <person name="Aziah I."/>
        </authorList>
    </citation>
    <scope>NUCLEOTIDE SEQUENCE [LARGE SCALE GENOMIC DNA]</scope>
    <source>
        <strain evidence="5 6">LS 001/16</strain>
    </source>
</reference>
<accession>A0A2M9XLL4</accession>
<evidence type="ECO:0000313" key="5">
    <source>
        <dbReference type="EMBL" id="AYV56644.1"/>
    </source>
</evidence>